<evidence type="ECO:0000313" key="3">
    <source>
        <dbReference type="EMBL" id="MBV6323116.1"/>
    </source>
</evidence>
<name>A0AA41HAR0_9BURK</name>
<feature type="domain" description="Solute-binding protein family 3/N-terminal" evidence="2">
    <location>
        <begin position="51"/>
        <end position="257"/>
    </location>
</feature>
<protein>
    <submittedName>
        <fullName evidence="4">Polar amino acid transport system substrate-binding protein</fullName>
    </submittedName>
    <submittedName>
        <fullName evidence="3">Transporter substrate-binding domain-containing protein</fullName>
    </submittedName>
</protein>
<keyword evidence="1" id="KW-0732">Signal</keyword>
<dbReference type="Proteomes" id="UP001162889">
    <property type="component" value="Unassembled WGS sequence"/>
</dbReference>
<gene>
    <name evidence="3" type="ORF">KVP70_19465</name>
    <name evidence="4" type="ORF">L1274_003830</name>
</gene>
<evidence type="ECO:0000313" key="4">
    <source>
        <dbReference type="EMBL" id="MCP2010098.1"/>
    </source>
</evidence>
<dbReference type="RefSeq" id="WP_217943816.1">
    <property type="nucleotide sequence ID" value="NZ_JAHTGR010000010.1"/>
</dbReference>
<feature type="signal peptide" evidence="1">
    <location>
        <begin position="1"/>
        <end position="28"/>
    </location>
</feature>
<evidence type="ECO:0000256" key="1">
    <source>
        <dbReference type="SAM" id="SignalP"/>
    </source>
</evidence>
<proteinExistence type="predicted"/>
<reference evidence="4" key="2">
    <citation type="submission" date="2022-03" db="EMBL/GenBank/DDBJ databases">
        <title>Genome Encyclopedia of Bacteria and Archaea VI: Functional Genomics of Type Strains.</title>
        <authorList>
            <person name="Whitman W."/>
        </authorList>
    </citation>
    <scope>NUCLEOTIDE SEQUENCE</scope>
    <source>
        <strain evidence="4">HSC-15S17</strain>
    </source>
</reference>
<dbReference type="EMBL" id="JALJZU010000007">
    <property type="protein sequence ID" value="MCP2010098.1"/>
    <property type="molecule type" value="Genomic_DNA"/>
</dbReference>
<sequence length="264" mass="28839">MTIDGIYRGCAGALLALSLASLASPAGAAGKKETVILCFEQQDVRPWRTEQGGGLNFALLKMVEQRLDIRFDYEGIPWKRCLAELKANAVDGAFAVSYKPDRRELGEYPGGQQIDASKRMHIDSYMVVRKKGSKVEWDGKSFHNLDGAIGFQLGYSVGDVLRAQNVEVDEGSQRADELARKVIAGRVAAAAIGGSDAHGLMNGPLAPQLEELPIPIIEKPYFLILSHGMLAARPQLAERIWHAIEEARNSAAYRKLEAAEGVRH</sequence>
<reference evidence="3" key="1">
    <citation type="submission" date="2021-07" db="EMBL/GenBank/DDBJ databases">
        <title>Characterization of violacein-producing bacteria and related species.</title>
        <authorList>
            <person name="Wilson H.S."/>
            <person name="De Leon M.E."/>
        </authorList>
    </citation>
    <scope>NUCLEOTIDE SEQUENCE</scope>
    <source>
        <strain evidence="3">HSC-15S17</strain>
    </source>
</reference>
<evidence type="ECO:0000313" key="6">
    <source>
        <dbReference type="Proteomes" id="UP001162889"/>
    </source>
</evidence>
<dbReference type="EMBL" id="JAHTGR010000010">
    <property type="protein sequence ID" value="MBV6323116.1"/>
    <property type="molecule type" value="Genomic_DNA"/>
</dbReference>
<dbReference type="InterPro" id="IPR001638">
    <property type="entry name" value="Solute-binding_3/MltF_N"/>
</dbReference>
<organism evidence="3 5">
    <name type="scientific">Duganella violaceipulchra</name>
    <dbReference type="NCBI Taxonomy" id="2849652"/>
    <lineage>
        <taxon>Bacteria</taxon>
        <taxon>Pseudomonadati</taxon>
        <taxon>Pseudomonadota</taxon>
        <taxon>Betaproteobacteria</taxon>
        <taxon>Burkholderiales</taxon>
        <taxon>Oxalobacteraceae</taxon>
        <taxon>Telluria group</taxon>
        <taxon>Duganella</taxon>
    </lineage>
</organism>
<feature type="chain" id="PRO_5041459913" evidence="1">
    <location>
        <begin position="29"/>
        <end position="264"/>
    </location>
</feature>
<comment type="caution">
    <text evidence="3">The sequence shown here is derived from an EMBL/GenBank/DDBJ whole genome shotgun (WGS) entry which is preliminary data.</text>
</comment>
<keyword evidence="6" id="KW-1185">Reference proteome</keyword>
<dbReference type="Pfam" id="PF00497">
    <property type="entry name" value="SBP_bac_3"/>
    <property type="match status" value="1"/>
</dbReference>
<accession>A0AA41HAR0</accession>
<dbReference type="AlphaFoldDB" id="A0AA41HAR0"/>
<dbReference type="Proteomes" id="UP001155901">
    <property type="component" value="Unassembled WGS sequence"/>
</dbReference>
<evidence type="ECO:0000259" key="2">
    <source>
        <dbReference type="Pfam" id="PF00497"/>
    </source>
</evidence>
<evidence type="ECO:0000313" key="5">
    <source>
        <dbReference type="Proteomes" id="UP001155901"/>
    </source>
</evidence>